<name>A0ABU3HFC5_9BACL</name>
<dbReference type="Proteomes" id="UP001248709">
    <property type="component" value="Unassembled WGS sequence"/>
</dbReference>
<evidence type="ECO:0000313" key="2">
    <source>
        <dbReference type="Proteomes" id="UP001248709"/>
    </source>
</evidence>
<dbReference type="RefSeq" id="WP_025697664.1">
    <property type="nucleotide sequence ID" value="NZ_JAUSUY010000040.1"/>
</dbReference>
<keyword evidence="2" id="KW-1185">Reference proteome</keyword>
<sequence>MISDKTLAELGVVKSEAGVFIPKDFCLVTLLNLYQTRENTLSDEQFNAITDFLFHMELDLGICDGTKEEYLKKRIVDED</sequence>
<comment type="caution">
    <text evidence="1">The sequence shown here is derived from an EMBL/GenBank/DDBJ whole genome shotgun (WGS) entry which is preliminary data.</text>
</comment>
<reference evidence="1 2" key="1">
    <citation type="submission" date="2023-07" db="EMBL/GenBank/DDBJ databases">
        <title>Genomic Encyclopedia of Type Strains, Phase IV (KMG-IV): sequencing the most valuable type-strain genomes for metagenomic binning, comparative biology and taxonomic classification.</title>
        <authorList>
            <person name="Goeker M."/>
        </authorList>
    </citation>
    <scope>NUCLEOTIDE SEQUENCE [LARGE SCALE GENOMIC DNA]</scope>
    <source>
        <strain evidence="1 2">T98</strain>
    </source>
</reference>
<evidence type="ECO:0000313" key="1">
    <source>
        <dbReference type="EMBL" id="MDT3429181.1"/>
    </source>
</evidence>
<proteinExistence type="predicted"/>
<organism evidence="1 2">
    <name type="scientific">Paenibacillus forsythiae</name>
    <dbReference type="NCBI Taxonomy" id="365616"/>
    <lineage>
        <taxon>Bacteria</taxon>
        <taxon>Bacillati</taxon>
        <taxon>Bacillota</taxon>
        <taxon>Bacilli</taxon>
        <taxon>Bacillales</taxon>
        <taxon>Paenibacillaceae</taxon>
        <taxon>Paenibacillus</taxon>
    </lineage>
</organism>
<accession>A0ABU3HFC5</accession>
<dbReference type="EMBL" id="JAUSUY010000040">
    <property type="protein sequence ID" value="MDT3429181.1"/>
    <property type="molecule type" value="Genomic_DNA"/>
</dbReference>
<protein>
    <submittedName>
        <fullName evidence="1">Uncharacterized protein</fullName>
    </submittedName>
</protein>
<gene>
    <name evidence="1" type="ORF">J2Z22_004781</name>
</gene>